<dbReference type="Proteomes" id="UP000594638">
    <property type="component" value="Unassembled WGS sequence"/>
</dbReference>
<name>A0A8S0TF36_OLEEU</name>
<accession>A0A8S0TF36</accession>
<dbReference type="EMBL" id="CACTIH010005876">
    <property type="protein sequence ID" value="CAA3002762.1"/>
    <property type="molecule type" value="Genomic_DNA"/>
</dbReference>
<proteinExistence type="predicted"/>
<organism evidence="1 2">
    <name type="scientific">Olea europaea subsp. europaea</name>
    <dbReference type="NCBI Taxonomy" id="158383"/>
    <lineage>
        <taxon>Eukaryota</taxon>
        <taxon>Viridiplantae</taxon>
        <taxon>Streptophyta</taxon>
        <taxon>Embryophyta</taxon>
        <taxon>Tracheophyta</taxon>
        <taxon>Spermatophyta</taxon>
        <taxon>Magnoliopsida</taxon>
        <taxon>eudicotyledons</taxon>
        <taxon>Gunneridae</taxon>
        <taxon>Pentapetalae</taxon>
        <taxon>asterids</taxon>
        <taxon>lamiids</taxon>
        <taxon>Lamiales</taxon>
        <taxon>Oleaceae</taxon>
        <taxon>Oleeae</taxon>
        <taxon>Olea</taxon>
    </lineage>
</organism>
<sequence>MEVELELVDLKWEESTDQCFANVHVYVIELYGTSIQFSYELIACSSNVALLKGEFSVSQ</sequence>
<evidence type="ECO:0000313" key="2">
    <source>
        <dbReference type="Proteomes" id="UP000594638"/>
    </source>
</evidence>
<keyword evidence="2" id="KW-1185">Reference proteome</keyword>
<dbReference type="Gramene" id="OE9A050281T1">
    <property type="protein sequence ID" value="OE9A050281C1"/>
    <property type="gene ID" value="OE9A050281"/>
</dbReference>
<gene>
    <name evidence="1" type="ORF">OLEA9_A050281</name>
</gene>
<reference evidence="1 2" key="1">
    <citation type="submission" date="2019-12" db="EMBL/GenBank/DDBJ databases">
        <authorList>
            <person name="Alioto T."/>
            <person name="Alioto T."/>
            <person name="Gomez Garrido J."/>
        </authorList>
    </citation>
    <scope>NUCLEOTIDE SEQUENCE [LARGE SCALE GENOMIC DNA]</scope>
</reference>
<dbReference type="AlphaFoldDB" id="A0A8S0TF36"/>
<protein>
    <submittedName>
        <fullName evidence="1">Uncharacterized protein</fullName>
    </submittedName>
</protein>
<feature type="non-terminal residue" evidence="1">
    <location>
        <position position="59"/>
    </location>
</feature>
<evidence type="ECO:0000313" key="1">
    <source>
        <dbReference type="EMBL" id="CAA3002762.1"/>
    </source>
</evidence>
<comment type="caution">
    <text evidence="1">The sequence shown here is derived from an EMBL/GenBank/DDBJ whole genome shotgun (WGS) entry which is preliminary data.</text>
</comment>